<protein>
    <submittedName>
        <fullName evidence="2">Uncharacterized protein</fullName>
    </submittedName>
</protein>
<evidence type="ECO:0000256" key="1">
    <source>
        <dbReference type="SAM" id="MobiDB-lite"/>
    </source>
</evidence>
<dbReference type="AlphaFoldDB" id="A0A3P6DE94"/>
<accession>A0A3P6DE94</accession>
<feature type="region of interest" description="Disordered" evidence="1">
    <location>
        <begin position="32"/>
        <end position="52"/>
    </location>
</feature>
<evidence type="ECO:0000313" key="2">
    <source>
        <dbReference type="EMBL" id="VDD25580.1"/>
    </source>
</evidence>
<organism evidence="2">
    <name type="scientific">Brassica campestris</name>
    <name type="common">Field mustard</name>
    <dbReference type="NCBI Taxonomy" id="3711"/>
    <lineage>
        <taxon>Eukaryota</taxon>
        <taxon>Viridiplantae</taxon>
        <taxon>Streptophyta</taxon>
        <taxon>Embryophyta</taxon>
        <taxon>Tracheophyta</taxon>
        <taxon>Spermatophyta</taxon>
        <taxon>Magnoliopsida</taxon>
        <taxon>eudicotyledons</taxon>
        <taxon>Gunneridae</taxon>
        <taxon>Pentapetalae</taxon>
        <taxon>rosids</taxon>
        <taxon>malvids</taxon>
        <taxon>Brassicales</taxon>
        <taxon>Brassicaceae</taxon>
        <taxon>Brassiceae</taxon>
        <taxon>Brassica</taxon>
    </lineage>
</organism>
<sequence>MIFKKKKVLEKFIQLEELFQLDEMIKEYPENRFTTISSRNPQRNDPIHQNTQ</sequence>
<proteinExistence type="predicted"/>
<reference evidence="2" key="1">
    <citation type="submission" date="2018-11" db="EMBL/GenBank/DDBJ databases">
        <authorList>
            <consortium name="Genoscope - CEA"/>
            <person name="William W."/>
        </authorList>
    </citation>
    <scope>NUCLEOTIDE SEQUENCE</scope>
</reference>
<dbReference type="EMBL" id="LR031642">
    <property type="protein sequence ID" value="VDD25580.1"/>
    <property type="molecule type" value="Genomic_DNA"/>
</dbReference>
<gene>
    <name evidence="2" type="ORF">BRASC103T45465Z</name>
</gene>
<name>A0A3P6DE94_BRACM</name>